<evidence type="ECO:0000313" key="2">
    <source>
        <dbReference type="EMBL" id="KAF7420636.1"/>
    </source>
</evidence>
<dbReference type="EMBL" id="JACSDY010000009">
    <property type="protein sequence ID" value="KAF7420636.1"/>
    <property type="molecule type" value="Genomic_DNA"/>
</dbReference>
<evidence type="ECO:0000313" key="3">
    <source>
        <dbReference type="Proteomes" id="UP000600918"/>
    </source>
</evidence>
<comment type="caution">
    <text evidence="2">The sequence shown here is derived from an EMBL/GenBank/DDBJ whole genome shotgun (WGS) entry which is preliminary data.</text>
</comment>
<proteinExistence type="predicted"/>
<evidence type="ECO:0000256" key="1">
    <source>
        <dbReference type="SAM" id="MobiDB-lite"/>
    </source>
</evidence>
<dbReference type="Proteomes" id="UP000600918">
    <property type="component" value="Unassembled WGS sequence"/>
</dbReference>
<feature type="region of interest" description="Disordered" evidence="1">
    <location>
        <begin position="1"/>
        <end position="34"/>
    </location>
</feature>
<gene>
    <name evidence="2" type="ORF">H0235_010933</name>
</gene>
<reference evidence="2" key="1">
    <citation type="journal article" date="2020" name="G3 (Bethesda)">
        <title>High-Quality Assemblies for Three Invasive Social Wasps from the &lt;i&gt;Vespula&lt;/i&gt; Genus.</title>
        <authorList>
            <person name="Harrop T.W.R."/>
            <person name="Guhlin J."/>
            <person name="McLaughlin G.M."/>
            <person name="Permina E."/>
            <person name="Stockwell P."/>
            <person name="Gilligan J."/>
            <person name="Le Lec M.F."/>
            <person name="Gruber M.A.M."/>
            <person name="Quinn O."/>
            <person name="Lovegrove M."/>
            <person name="Duncan E.J."/>
            <person name="Remnant E.J."/>
            <person name="Van Eeckhoven J."/>
            <person name="Graham B."/>
            <person name="Knapp R.A."/>
            <person name="Langford K.W."/>
            <person name="Kronenberg Z."/>
            <person name="Press M.O."/>
            <person name="Eacker S.M."/>
            <person name="Wilson-Rankin E.E."/>
            <person name="Purcell J."/>
            <person name="Lester P.J."/>
            <person name="Dearden P.K."/>
        </authorList>
    </citation>
    <scope>NUCLEOTIDE SEQUENCE</scope>
    <source>
        <strain evidence="2">Volc-1</strain>
    </source>
</reference>
<feature type="compositionally biased region" description="Gly residues" evidence="1">
    <location>
        <begin position="17"/>
        <end position="26"/>
    </location>
</feature>
<dbReference type="AlphaFoldDB" id="A0A834U861"/>
<sequence length="313" mass="33999">MPSAIPLSSSSNSNVGSSGGGNGGGSDASSVGREPRELLSDVHTTTVGFAKNFFVIRFIRHQIKRRRLIEYVSKIVLRIFLDKDRTVRLLSVGSSVQRASEYTRVVVIEEEEEEGGGEGGERGGGEGEGGRGEKEKRTKGGWREGRREKLALVGVLYSTSLSTVDSTSLARLSLPGRCFVTGHFKQRSQRYSREPVVTRQTKRQARAQERTSVKLVSIQRDRSVRSESEHGERVTARSFFYYTTTTTTTTTTATATATTTTTTAITTTITTSSASSASSSSSSFLHRKSRSASLPLPPSISLLSSTQFAFTSF</sequence>
<name>A0A834U861_VESPE</name>
<protein>
    <submittedName>
        <fullName evidence="2">Uncharacterized protein</fullName>
    </submittedName>
</protein>
<feature type="region of interest" description="Disordered" evidence="1">
    <location>
        <begin position="109"/>
        <end position="142"/>
    </location>
</feature>
<organism evidence="2 3">
    <name type="scientific">Vespula pensylvanica</name>
    <name type="common">Western yellow jacket</name>
    <name type="synonym">Wasp</name>
    <dbReference type="NCBI Taxonomy" id="30213"/>
    <lineage>
        <taxon>Eukaryota</taxon>
        <taxon>Metazoa</taxon>
        <taxon>Ecdysozoa</taxon>
        <taxon>Arthropoda</taxon>
        <taxon>Hexapoda</taxon>
        <taxon>Insecta</taxon>
        <taxon>Pterygota</taxon>
        <taxon>Neoptera</taxon>
        <taxon>Endopterygota</taxon>
        <taxon>Hymenoptera</taxon>
        <taxon>Apocrita</taxon>
        <taxon>Aculeata</taxon>
        <taxon>Vespoidea</taxon>
        <taxon>Vespidae</taxon>
        <taxon>Vespinae</taxon>
        <taxon>Vespula</taxon>
    </lineage>
</organism>
<accession>A0A834U861</accession>
<feature type="compositionally biased region" description="Basic and acidic residues" evidence="1">
    <location>
        <begin position="119"/>
        <end position="142"/>
    </location>
</feature>
<keyword evidence="3" id="KW-1185">Reference proteome</keyword>